<evidence type="ECO:0000313" key="6">
    <source>
        <dbReference type="Proteomes" id="UP000070444"/>
    </source>
</evidence>
<dbReference type="Proteomes" id="UP000070444">
    <property type="component" value="Unassembled WGS sequence"/>
</dbReference>
<evidence type="ECO:0000313" key="5">
    <source>
        <dbReference type="EMBL" id="KXN68657.1"/>
    </source>
</evidence>
<feature type="signal peptide" evidence="4">
    <location>
        <begin position="1"/>
        <end position="25"/>
    </location>
</feature>
<evidence type="ECO:0000256" key="3">
    <source>
        <dbReference type="RuleBase" id="RU003718"/>
    </source>
</evidence>
<name>A0A137P0U5_CONC2</name>
<evidence type="ECO:0000256" key="4">
    <source>
        <dbReference type="SAM" id="SignalP"/>
    </source>
</evidence>
<dbReference type="AlphaFoldDB" id="A0A137P0U5"/>
<feature type="non-terminal residue" evidence="5">
    <location>
        <position position="393"/>
    </location>
</feature>
<keyword evidence="6" id="KW-1185">Reference proteome</keyword>
<keyword evidence="4" id="KW-0732">Signal</keyword>
<dbReference type="OrthoDB" id="5835829at2759"/>
<dbReference type="Gene3D" id="3.40.50.2000">
    <property type="entry name" value="Glycogen Phosphorylase B"/>
    <property type="match status" value="2"/>
</dbReference>
<dbReference type="EMBL" id="KQ964566">
    <property type="protein sequence ID" value="KXN68657.1"/>
    <property type="molecule type" value="Genomic_DNA"/>
</dbReference>
<reference evidence="5 6" key="1">
    <citation type="journal article" date="2015" name="Genome Biol. Evol.">
        <title>Phylogenomic analyses indicate that early fungi evolved digesting cell walls of algal ancestors of land plants.</title>
        <authorList>
            <person name="Chang Y."/>
            <person name="Wang S."/>
            <person name="Sekimoto S."/>
            <person name="Aerts A.L."/>
            <person name="Choi C."/>
            <person name="Clum A."/>
            <person name="LaButti K.M."/>
            <person name="Lindquist E.A."/>
            <person name="Yee Ngan C."/>
            <person name="Ohm R.A."/>
            <person name="Salamov A.A."/>
            <person name="Grigoriev I.V."/>
            <person name="Spatafora J.W."/>
            <person name="Berbee M.L."/>
        </authorList>
    </citation>
    <scope>NUCLEOTIDE SEQUENCE [LARGE SCALE GENOMIC DNA]</scope>
    <source>
        <strain evidence="5 6">NRRL 28638</strain>
    </source>
</reference>
<dbReference type="SUPFAM" id="SSF53756">
    <property type="entry name" value="UDP-Glycosyltransferase/glycogen phosphorylase"/>
    <property type="match status" value="1"/>
</dbReference>
<dbReference type="PANTHER" id="PTHR48043:SF145">
    <property type="entry name" value="FI06409P-RELATED"/>
    <property type="match status" value="1"/>
</dbReference>
<keyword evidence="1 3" id="KW-0328">Glycosyltransferase</keyword>
<comment type="similarity">
    <text evidence="3">Belongs to the UDP-glycosyltransferase family.</text>
</comment>
<gene>
    <name evidence="5" type="ORF">CONCODRAFT_79677</name>
</gene>
<protein>
    <submittedName>
        <fullName evidence="5">Glycosyltransferase family 1 protein</fullName>
    </submittedName>
</protein>
<dbReference type="InterPro" id="IPR002213">
    <property type="entry name" value="UDP_glucos_trans"/>
</dbReference>
<proteinExistence type="inferred from homology"/>
<keyword evidence="2 3" id="KW-0808">Transferase</keyword>
<dbReference type="GO" id="GO:0008194">
    <property type="term" value="F:UDP-glycosyltransferase activity"/>
    <property type="evidence" value="ECO:0007669"/>
    <property type="project" value="InterPro"/>
</dbReference>
<feature type="chain" id="PRO_5007294387" evidence="4">
    <location>
        <begin position="26"/>
        <end position="393"/>
    </location>
</feature>
<dbReference type="CDD" id="cd03784">
    <property type="entry name" value="GT1_Gtf-like"/>
    <property type="match status" value="1"/>
</dbReference>
<evidence type="ECO:0000256" key="1">
    <source>
        <dbReference type="ARBA" id="ARBA00022676"/>
    </source>
</evidence>
<organism evidence="5 6">
    <name type="scientific">Conidiobolus coronatus (strain ATCC 28846 / CBS 209.66 / NRRL 28638)</name>
    <name type="common">Delacroixia coronata</name>
    <dbReference type="NCBI Taxonomy" id="796925"/>
    <lineage>
        <taxon>Eukaryota</taxon>
        <taxon>Fungi</taxon>
        <taxon>Fungi incertae sedis</taxon>
        <taxon>Zoopagomycota</taxon>
        <taxon>Entomophthoromycotina</taxon>
        <taxon>Entomophthoromycetes</taxon>
        <taxon>Entomophthorales</taxon>
        <taxon>Ancylistaceae</taxon>
        <taxon>Conidiobolus</taxon>
    </lineage>
</organism>
<dbReference type="InterPro" id="IPR035595">
    <property type="entry name" value="UDP_glycos_trans_CS"/>
</dbReference>
<dbReference type="InterPro" id="IPR050271">
    <property type="entry name" value="UDP-glycosyltransferase"/>
</dbReference>
<evidence type="ECO:0000256" key="2">
    <source>
        <dbReference type="ARBA" id="ARBA00022679"/>
    </source>
</evidence>
<sequence>MKFCRLLNFFFATRLFAITTPQTKSEPLKIAISVTVGSRSHAKYLLEITRLLSSRGHSINYVCSEDSLKYSNGYNVSHTIVSDIAFNPISAEYIPFNKKSSTLLSNHIIKTIADIYNQSFPNFENYYMEHNPDLIICDFFSPSCIDSAAKFSIPMIIGYQSFSFLDSLPYFTTTNGLVPTTIENYSFLERFSHGILEPVKKVLSTSGYFRFLKQARKDNGVPATLKFTQFTNMGLAIANNYIGFEKSRSLPSHVYPIAHKKIIYIAFGSYIQLKNELAVNMLEHFQKLLNDGWVDGIIWGGVASTNSNSFPKTYTNLCLVGLISNLNYSSWAPQRAILNHPHTKLFMTHGGLDSIYEAIQSGTPMIAIPFVGDQPRNAALIKEHGVGDYIKWS</sequence>
<dbReference type="OMA" id="WSETYEN"/>
<dbReference type="PROSITE" id="PS00375">
    <property type="entry name" value="UDPGT"/>
    <property type="match status" value="1"/>
</dbReference>
<dbReference type="PANTHER" id="PTHR48043">
    <property type="entry name" value="EG:EG0003.4 PROTEIN-RELATED"/>
    <property type="match status" value="1"/>
</dbReference>
<dbReference type="Pfam" id="PF00201">
    <property type="entry name" value="UDPGT"/>
    <property type="match status" value="1"/>
</dbReference>
<accession>A0A137P0U5</accession>